<evidence type="ECO:0000259" key="2">
    <source>
        <dbReference type="Pfam" id="PF04187"/>
    </source>
</evidence>
<feature type="signal peptide" evidence="1">
    <location>
        <begin position="1"/>
        <end position="23"/>
    </location>
</feature>
<dbReference type="Gene3D" id="3.40.50.11550">
    <property type="match status" value="1"/>
</dbReference>
<keyword evidence="1" id="KW-0732">Signal</keyword>
<evidence type="ECO:0000313" key="3">
    <source>
        <dbReference type="EMBL" id="ERT60142.1"/>
    </source>
</evidence>
<sequence>MQGAGWKAAVMAAVLSFFLTTVAAHDVTFPTVAPPFFLEAASGRLTTAAAPAAAARGSRVIFFNEFHDSEDCHAAEYDILQALYAQYGDRLVLSMEMFERDVQPAVDAFLHGETDEAEFLSATRPWPNYDRDYSAIVRFAKVHRLPLLAANIPRRIAAVYARTGSLAELAEKERAYLPLVRRKGSAAYAAKFTAVMNRIGQVGMKVEEDRIPLLYQAQCLKDDTMAETLSAYGTAHPQAIIYHLQGAFHGEEGLGVIEKLHQLQPAWRLTAITAVRKGEGDNADVLQRYRSYGDYLFIN</sequence>
<dbReference type="InterPro" id="IPR007314">
    <property type="entry name" value="Cofac_haem-bd_dom"/>
</dbReference>
<reference evidence="3 4" key="1">
    <citation type="submission" date="2013-09" db="EMBL/GenBank/DDBJ databases">
        <authorList>
            <person name="Durkin A.S."/>
            <person name="Haft D.R."/>
            <person name="McCorrison J."/>
            <person name="Torralba M."/>
            <person name="Gillis M."/>
            <person name="Haft D.H."/>
            <person name="Methe B."/>
            <person name="Sutton G."/>
            <person name="Nelson K.E."/>
        </authorList>
    </citation>
    <scope>NUCLEOTIDE SEQUENCE [LARGE SCALE GENOMIC DNA]</scope>
    <source>
        <strain evidence="3 4">BV3C16-1</strain>
    </source>
</reference>
<accession>U7UL71</accession>
<dbReference type="SUPFAM" id="SSF159501">
    <property type="entry name" value="EreA/ChaN-like"/>
    <property type="match status" value="1"/>
</dbReference>
<comment type="caution">
    <text evidence="3">The sequence shown here is derived from an EMBL/GenBank/DDBJ whole genome shotgun (WGS) entry which is preliminary data.</text>
</comment>
<feature type="chain" id="PRO_5039065368" evidence="1">
    <location>
        <begin position="24"/>
        <end position="299"/>
    </location>
</feature>
<gene>
    <name evidence="3" type="ORF">HMPREF1250_0154</name>
</gene>
<dbReference type="PATRIC" id="fig|1111454.3.peg.1037"/>
<dbReference type="AlphaFoldDB" id="U7UL71"/>
<protein>
    <submittedName>
        <fullName evidence="3">PF04187 family protein</fullName>
    </submittedName>
</protein>
<dbReference type="STRING" id="1111454.HMPREF1250_0154"/>
<dbReference type="eggNOG" id="COG3016">
    <property type="taxonomic scope" value="Bacteria"/>
</dbReference>
<evidence type="ECO:0000256" key="1">
    <source>
        <dbReference type="SAM" id="SignalP"/>
    </source>
</evidence>
<organism evidence="3 4">
    <name type="scientific">Megasphaera vaginalis</name>
    <name type="common">ex Srinivasan et al. 2021</name>
    <dbReference type="NCBI Taxonomy" id="1111454"/>
    <lineage>
        <taxon>Bacteria</taxon>
        <taxon>Bacillati</taxon>
        <taxon>Bacillota</taxon>
        <taxon>Negativicutes</taxon>
        <taxon>Veillonellales</taxon>
        <taxon>Veillonellaceae</taxon>
        <taxon>Megasphaera</taxon>
    </lineage>
</organism>
<dbReference type="CDD" id="cd14727">
    <property type="entry name" value="ChanN-like"/>
    <property type="match status" value="1"/>
</dbReference>
<proteinExistence type="predicted"/>
<evidence type="ECO:0000313" key="4">
    <source>
        <dbReference type="Proteomes" id="UP000017090"/>
    </source>
</evidence>
<feature type="domain" description="Haem-binding uptake Tiki superfamily ChaN" evidence="2">
    <location>
        <begin position="53"/>
        <end position="260"/>
    </location>
</feature>
<dbReference type="Proteomes" id="UP000017090">
    <property type="component" value="Unassembled WGS sequence"/>
</dbReference>
<dbReference type="EMBL" id="AWXA01000026">
    <property type="protein sequence ID" value="ERT60142.1"/>
    <property type="molecule type" value="Genomic_DNA"/>
</dbReference>
<dbReference type="Pfam" id="PF04187">
    <property type="entry name" value="Cofac_haem_bdg"/>
    <property type="match status" value="1"/>
</dbReference>
<name>U7UL71_9FIRM</name>
<keyword evidence="4" id="KW-1185">Reference proteome</keyword>